<dbReference type="PANTHER" id="PTHR24567">
    <property type="entry name" value="CRP FAMILY TRANSCRIPTIONAL REGULATORY PROTEIN"/>
    <property type="match status" value="1"/>
</dbReference>
<dbReference type="Pfam" id="PF13545">
    <property type="entry name" value="HTH_Crp_2"/>
    <property type="match status" value="1"/>
</dbReference>
<dbReference type="InterPro" id="IPR050397">
    <property type="entry name" value="Env_Response_Regulators"/>
</dbReference>
<dbReference type="InterPro" id="IPR014710">
    <property type="entry name" value="RmlC-like_jellyroll"/>
</dbReference>
<feature type="coiled-coil region" evidence="4">
    <location>
        <begin position="140"/>
        <end position="167"/>
    </location>
</feature>
<keyword evidence="8" id="KW-1185">Reference proteome</keyword>
<dbReference type="Gene3D" id="1.10.10.10">
    <property type="entry name" value="Winged helix-like DNA-binding domain superfamily/Winged helix DNA-binding domain"/>
    <property type="match status" value="1"/>
</dbReference>
<dbReference type="SMART" id="SM00419">
    <property type="entry name" value="HTH_CRP"/>
    <property type="match status" value="1"/>
</dbReference>
<dbReference type="InterPro" id="IPR012318">
    <property type="entry name" value="HTH_CRP"/>
</dbReference>
<dbReference type="PROSITE" id="PS51063">
    <property type="entry name" value="HTH_CRP_2"/>
    <property type="match status" value="1"/>
</dbReference>
<reference evidence="8" key="1">
    <citation type="submission" date="2009-11" db="EMBL/GenBank/DDBJ databases">
        <title>The complete chromosome 1 of Sphaerobacter thermophilus DSM 20745.</title>
        <authorList>
            <person name="Lucas S."/>
            <person name="Copeland A."/>
            <person name="Lapidus A."/>
            <person name="Glavina del Rio T."/>
            <person name="Dalin E."/>
            <person name="Tice H."/>
            <person name="Bruce D."/>
            <person name="Goodwin L."/>
            <person name="Pitluck S."/>
            <person name="Kyrpides N."/>
            <person name="Mavromatis K."/>
            <person name="Ivanova N."/>
            <person name="Mikhailova N."/>
            <person name="LaButti K.M."/>
            <person name="Clum A."/>
            <person name="Sun H.I."/>
            <person name="Brettin T."/>
            <person name="Detter J.C."/>
            <person name="Han C."/>
            <person name="Larimer F."/>
            <person name="Land M."/>
            <person name="Hauser L."/>
            <person name="Markowitz V."/>
            <person name="Cheng J.F."/>
            <person name="Hugenholtz P."/>
            <person name="Woyke T."/>
            <person name="Wu D."/>
            <person name="Steenblock K."/>
            <person name="Schneider S."/>
            <person name="Pukall R."/>
            <person name="Goeker M."/>
            <person name="Klenk H.P."/>
            <person name="Eisen J.A."/>
        </authorList>
    </citation>
    <scope>NUCLEOTIDE SEQUENCE [LARGE SCALE GENOMIC DNA]</scope>
    <source>
        <strain evidence="8">ATCC 49802 / DSM 20745 / S 6022</strain>
    </source>
</reference>
<organism evidence="7 8">
    <name type="scientific">Sphaerobacter thermophilus (strain ATCC 49802 / DSM 20745 / KCCM 41009 / NCIMB 13125 / S 6022)</name>
    <dbReference type="NCBI Taxonomy" id="479434"/>
    <lineage>
        <taxon>Bacteria</taxon>
        <taxon>Pseudomonadati</taxon>
        <taxon>Thermomicrobiota</taxon>
        <taxon>Thermomicrobia</taxon>
        <taxon>Sphaerobacterales</taxon>
        <taxon>Sphaerobacterineae</taxon>
        <taxon>Sphaerobacteraceae</taxon>
        <taxon>Sphaerobacter</taxon>
    </lineage>
</organism>
<evidence type="ECO:0000259" key="6">
    <source>
        <dbReference type="PROSITE" id="PS51063"/>
    </source>
</evidence>
<dbReference type="AlphaFoldDB" id="D1C1E8"/>
<evidence type="ECO:0000256" key="1">
    <source>
        <dbReference type="ARBA" id="ARBA00023015"/>
    </source>
</evidence>
<dbReference type="InterPro" id="IPR036388">
    <property type="entry name" value="WH-like_DNA-bd_sf"/>
</dbReference>
<dbReference type="OrthoDB" id="156829at2"/>
<dbReference type="RefSeq" id="WP_012871112.1">
    <property type="nucleotide sequence ID" value="NC_013523.1"/>
</dbReference>
<sequence length="248" mass="27156">MRQSDDPRPNGWDAARRTAFLPSVRLFRELPPEALAAIAYRLRPRPLEAGEFVFLAGTPAAHVSLLAEGRIKIIRETEDGREVILRVIQPGEIFGGAGIWGEAVYPASAVALDAGVVLQMPVGDFSALIGEHPDVALAVIRELAQRLREAEARISELQTERAERRIARALLRLASKTGVQTEDGVEIGLRLTRQDLAELAGTTLGTASRTLSAWDRAGLIIAGRERVVIREMHRLVALAEDLHELESE</sequence>
<reference evidence="7 8" key="2">
    <citation type="journal article" date="2010" name="Stand. Genomic Sci.">
        <title>Complete genome sequence of Desulfohalobium retbaense type strain (HR(100)).</title>
        <authorList>
            <person name="Spring S."/>
            <person name="Nolan M."/>
            <person name="Lapidus A."/>
            <person name="Glavina Del Rio T."/>
            <person name="Copeland A."/>
            <person name="Tice H."/>
            <person name="Cheng J.F."/>
            <person name="Lucas S."/>
            <person name="Land M."/>
            <person name="Chen F."/>
            <person name="Bruce D."/>
            <person name="Goodwin L."/>
            <person name="Pitluck S."/>
            <person name="Ivanova N."/>
            <person name="Mavromatis K."/>
            <person name="Mikhailova N."/>
            <person name="Pati A."/>
            <person name="Chen A."/>
            <person name="Palaniappan K."/>
            <person name="Hauser L."/>
            <person name="Chang Y.J."/>
            <person name="Jeffries C.D."/>
            <person name="Munk C."/>
            <person name="Kiss H."/>
            <person name="Chain P."/>
            <person name="Han C."/>
            <person name="Brettin T."/>
            <person name="Detter J.C."/>
            <person name="Schuler E."/>
            <person name="Goker M."/>
            <person name="Rohde M."/>
            <person name="Bristow J."/>
            <person name="Eisen J.A."/>
            <person name="Markowitz V."/>
            <person name="Hugenholtz P."/>
            <person name="Kyrpides N.C."/>
            <person name="Klenk H.P."/>
        </authorList>
    </citation>
    <scope>NUCLEOTIDE SEQUENCE [LARGE SCALE GENOMIC DNA]</scope>
    <source>
        <strain evidence="8">ATCC 49802 / DSM 20745 / S 6022</strain>
    </source>
</reference>
<dbReference type="PANTHER" id="PTHR24567:SF28">
    <property type="entry name" value="LISTERIOLYSIN REGULATORY PROTEIN"/>
    <property type="match status" value="1"/>
</dbReference>
<dbReference type="STRING" id="479434.Sthe_0628"/>
<evidence type="ECO:0000256" key="2">
    <source>
        <dbReference type="ARBA" id="ARBA00023125"/>
    </source>
</evidence>
<keyword evidence="1" id="KW-0805">Transcription regulation</keyword>
<dbReference type="InParanoid" id="D1C1E8"/>
<dbReference type="SMART" id="SM00100">
    <property type="entry name" value="cNMP"/>
    <property type="match status" value="1"/>
</dbReference>
<evidence type="ECO:0000259" key="5">
    <source>
        <dbReference type="PROSITE" id="PS50042"/>
    </source>
</evidence>
<dbReference type="InterPro" id="IPR000595">
    <property type="entry name" value="cNMP-bd_dom"/>
</dbReference>
<dbReference type="Pfam" id="PF00027">
    <property type="entry name" value="cNMP_binding"/>
    <property type="match status" value="1"/>
</dbReference>
<name>D1C1E8_SPHTD</name>
<dbReference type="InterPro" id="IPR036390">
    <property type="entry name" value="WH_DNA-bd_sf"/>
</dbReference>
<feature type="domain" description="HTH crp-type" evidence="6">
    <location>
        <begin position="160"/>
        <end position="233"/>
    </location>
</feature>
<gene>
    <name evidence="7" type="ordered locus">Sthe_0628</name>
</gene>
<dbReference type="InterPro" id="IPR018490">
    <property type="entry name" value="cNMP-bd_dom_sf"/>
</dbReference>
<dbReference type="Gene3D" id="2.60.120.10">
    <property type="entry name" value="Jelly Rolls"/>
    <property type="match status" value="1"/>
</dbReference>
<evidence type="ECO:0000256" key="4">
    <source>
        <dbReference type="SAM" id="Coils"/>
    </source>
</evidence>
<keyword evidence="2" id="KW-0238">DNA-binding</keyword>
<dbReference type="GO" id="GO:0005829">
    <property type="term" value="C:cytosol"/>
    <property type="evidence" value="ECO:0007669"/>
    <property type="project" value="TreeGrafter"/>
</dbReference>
<dbReference type="CDD" id="cd00038">
    <property type="entry name" value="CAP_ED"/>
    <property type="match status" value="1"/>
</dbReference>
<dbReference type="FunCoup" id="D1C1E8">
    <property type="interactions" value="246"/>
</dbReference>
<evidence type="ECO:0000313" key="8">
    <source>
        <dbReference type="Proteomes" id="UP000002027"/>
    </source>
</evidence>
<accession>D1C1E8</accession>
<keyword evidence="4" id="KW-0175">Coiled coil</keyword>
<dbReference type="EMBL" id="CP001823">
    <property type="protein sequence ID" value="ACZ38065.1"/>
    <property type="molecule type" value="Genomic_DNA"/>
</dbReference>
<dbReference type="GO" id="GO:0003700">
    <property type="term" value="F:DNA-binding transcription factor activity"/>
    <property type="evidence" value="ECO:0007669"/>
    <property type="project" value="TreeGrafter"/>
</dbReference>
<evidence type="ECO:0000313" key="7">
    <source>
        <dbReference type="EMBL" id="ACZ38065.1"/>
    </source>
</evidence>
<evidence type="ECO:0000256" key="3">
    <source>
        <dbReference type="ARBA" id="ARBA00023163"/>
    </source>
</evidence>
<dbReference type="SUPFAM" id="SSF46785">
    <property type="entry name" value="Winged helix' DNA-binding domain"/>
    <property type="match status" value="1"/>
</dbReference>
<dbReference type="GO" id="GO:0003677">
    <property type="term" value="F:DNA binding"/>
    <property type="evidence" value="ECO:0007669"/>
    <property type="project" value="UniProtKB-KW"/>
</dbReference>
<protein>
    <submittedName>
        <fullName evidence="7">Transcriptional regulator, Crp/Fnr family</fullName>
    </submittedName>
</protein>
<dbReference type="Proteomes" id="UP000002027">
    <property type="component" value="Chromosome 1"/>
</dbReference>
<keyword evidence="3" id="KW-0804">Transcription</keyword>
<feature type="domain" description="Cyclic nucleotide-binding" evidence="5">
    <location>
        <begin position="26"/>
        <end position="146"/>
    </location>
</feature>
<dbReference type="SUPFAM" id="SSF51206">
    <property type="entry name" value="cAMP-binding domain-like"/>
    <property type="match status" value="1"/>
</dbReference>
<dbReference type="KEGG" id="sti:Sthe_0628"/>
<dbReference type="HOGENOM" id="CLU_075053_3_1_0"/>
<proteinExistence type="predicted"/>
<dbReference type="eggNOG" id="COG0664">
    <property type="taxonomic scope" value="Bacteria"/>
</dbReference>
<dbReference type="PROSITE" id="PS50042">
    <property type="entry name" value="CNMP_BINDING_3"/>
    <property type="match status" value="1"/>
</dbReference>